<feature type="transmembrane region" description="Helical" evidence="2">
    <location>
        <begin position="35"/>
        <end position="59"/>
    </location>
</feature>
<evidence type="ECO:0000256" key="2">
    <source>
        <dbReference type="SAM" id="Phobius"/>
    </source>
</evidence>
<sequence>MRTIRYRWLAVVAVVCGIAGWQVNAWATRNGFPSPVLGFSALLTLAFIVGFTLFLGLRVRRWRDGDREKPLDPIAAARTLVLAQATAYAGALLLGWHGGIFLDQLGLWEMRPNHAPTWASLAMSAGGMVMIATGLVVERFCKLPPEDKDGREDNMPDGGGEYA</sequence>
<reference evidence="3" key="1">
    <citation type="submission" date="2021-10" db="EMBL/GenBank/DDBJ databases">
        <title>Novel species in genus Arthrobacter.</title>
        <authorList>
            <person name="Liu Y."/>
        </authorList>
    </citation>
    <scope>NUCLEOTIDE SEQUENCE</scope>
    <source>
        <strain evidence="3">Zg-Y453</strain>
    </source>
</reference>
<evidence type="ECO:0000313" key="3">
    <source>
        <dbReference type="EMBL" id="MCC3298647.1"/>
    </source>
</evidence>
<name>A0A9X1SDC3_9MICC</name>
<evidence type="ECO:0000256" key="1">
    <source>
        <dbReference type="SAM" id="MobiDB-lite"/>
    </source>
</evidence>
<feature type="transmembrane region" description="Helical" evidence="2">
    <location>
        <begin position="118"/>
        <end position="137"/>
    </location>
</feature>
<feature type="compositionally biased region" description="Basic and acidic residues" evidence="1">
    <location>
        <begin position="144"/>
        <end position="154"/>
    </location>
</feature>
<organism evidence="3 4">
    <name type="scientific">Arthrobacter caoxuetaonis</name>
    <dbReference type="NCBI Taxonomy" id="2886935"/>
    <lineage>
        <taxon>Bacteria</taxon>
        <taxon>Bacillati</taxon>
        <taxon>Actinomycetota</taxon>
        <taxon>Actinomycetes</taxon>
        <taxon>Micrococcales</taxon>
        <taxon>Micrococcaceae</taxon>
        <taxon>Arthrobacter</taxon>
    </lineage>
</organism>
<dbReference type="AlphaFoldDB" id="A0A9X1SDC3"/>
<keyword evidence="4" id="KW-1185">Reference proteome</keyword>
<dbReference type="InterPro" id="IPR021517">
    <property type="entry name" value="DUF3180"/>
</dbReference>
<dbReference type="RefSeq" id="WP_227896515.1">
    <property type="nucleotide sequence ID" value="NZ_CP099466.1"/>
</dbReference>
<dbReference type="Pfam" id="PF11377">
    <property type="entry name" value="DUF3180"/>
    <property type="match status" value="1"/>
</dbReference>
<protein>
    <submittedName>
        <fullName evidence="3">DUF3180 domain-containing protein</fullName>
    </submittedName>
</protein>
<comment type="caution">
    <text evidence="3">The sequence shown here is derived from an EMBL/GenBank/DDBJ whole genome shotgun (WGS) entry which is preliminary data.</text>
</comment>
<feature type="transmembrane region" description="Helical" evidence="2">
    <location>
        <begin position="80"/>
        <end position="98"/>
    </location>
</feature>
<dbReference type="Proteomes" id="UP001139158">
    <property type="component" value="Unassembled WGS sequence"/>
</dbReference>
<gene>
    <name evidence="3" type="ORF">LJ757_12650</name>
</gene>
<feature type="region of interest" description="Disordered" evidence="1">
    <location>
        <begin position="144"/>
        <end position="163"/>
    </location>
</feature>
<keyword evidence="2" id="KW-0472">Membrane</keyword>
<dbReference type="EMBL" id="JAJFZV010000013">
    <property type="protein sequence ID" value="MCC3298647.1"/>
    <property type="molecule type" value="Genomic_DNA"/>
</dbReference>
<keyword evidence="2" id="KW-0812">Transmembrane</keyword>
<proteinExistence type="predicted"/>
<evidence type="ECO:0000313" key="4">
    <source>
        <dbReference type="Proteomes" id="UP001139158"/>
    </source>
</evidence>
<keyword evidence="2" id="KW-1133">Transmembrane helix</keyword>
<accession>A0A9X1SDC3</accession>